<sequence>MFFSFSPLICSPFLLVVSVTPHTHTHARSHFLSSALSFSISLQPLQLAIRLCYRFSISCSPPSNWVRFRCPFALPLFHPFFHTPPCGFVL</sequence>
<accession>A0A2M4D8C7</accession>
<proteinExistence type="predicted"/>
<dbReference type="AlphaFoldDB" id="A0A2M4D8C7"/>
<reference evidence="2" key="1">
    <citation type="submission" date="2018-01" db="EMBL/GenBank/DDBJ databases">
        <title>An insight into the sialome of Amazonian anophelines.</title>
        <authorList>
            <person name="Ribeiro J.M."/>
            <person name="Scarpassa V."/>
            <person name="Calvo E."/>
        </authorList>
    </citation>
    <scope>NUCLEOTIDE SEQUENCE</scope>
</reference>
<feature type="chain" id="PRO_5015005707" evidence="1">
    <location>
        <begin position="19"/>
        <end position="90"/>
    </location>
</feature>
<feature type="signal peptide" evidence="1">
    <location>
        <begin position="1"/>
        <end position="18"/>
    </location>
</feature>
<protein>
    <submittedName>
        <fullName evidence="2">Putative secreted protein</fullName>
    </submittedName>
</protein>
<dbReference type="EMBL" id="GGFL01009609">
    <property type="protein sequence ID" value="MBW73787.1"/>
    <property type="molecule type" value="Transcribed_RNA"/>
</dbReference>
<name>A0A2M4D8C7_ANODA</name>
<keyword evidence="1" id="KW-0732">Signal</keyword>
<organism evidence="2">
    <name type="scientific">Anopheles darlingi</name>
    <name type="common">Mosquito</name>
    <dbReference type="NCBI Taxonomy" id="43151"/>
    <lineage>
        <taxon>Eukaryota</taxon>
        <taxon>Metazoa</taxon>
        <taxon>Ecdysozoa</taxon>
        <taxon>Arthropoda</taxon>
        <taxon>Hexapoda</taxon>
        <taxon>Insecta</taxon>
        <taxon>Pterygota</taxon>
        <taxon>Neoptera</taxon>
        <taxon>Endopterygota</taxon>
        <taxon>Diptera</taxon>
        <taxon>Nematocera</taxon>
        <taxon>Culicoidea</taxon>
        <taxon>Culicidae</taxon>
        <taxon>Anophelinae</taxon>
        <taxon>Anopheles</taxon>
    </lineage>
</organism>
<evidence type="ECO:0000313" key="2">
    <source>
        <dbReference type="EMBL" id="MBW73787.1"/>
    </source>
</evidence>
<evidence type="ECO:0000256" key="1">
    <source>
        <dbReference type="SAM" id="SignalP"/>
    </source>
</evidence>